<name>A0A7I8JNY2_SPIIN</name>
<feature type="compositionally biased region" description="Basic and acidic residues" evidence="1">
    <location>
        <begin position="362"/>
        <end position="391"/>
    </location>
</feature>
<dbReference type="AlphaFoldDB" id="A0A7I8JNY2"/>
<feature type="region of interest" description="Disordered" evidence="1">
    <location>
        <begin position="1"/>
        <end position="144"/>
    </location>
</feature>
<evidence type="ECO:0000313" key="2">
    <source>
        <dbReference type="EMBL" id="CAA2632723.1"/>
    </source>
</evidence>
<protein>
    <submittedName>
        <fullName evidence="2">Uncharacterized protein</fullName>
    </submittedName>
</protein>
<dbReference type="PANTHER" id="PTHR32091">
    <property type="entry name" value="EUKARYOTIC TRANSLATION INITIATION FACTOR 4B"/>
    <property type="match status" value="1"/>
</dbReference>
<feature type="compositionally biased region" description="Low complexity" evidence="1">
    <location>
        <begin position="127"/>
        <end position="139"/>
    </location>
</feature>
<feature type="compositionally biased region" description="Basic and acidic residues" evidence="1">
    <location>
        <begin position="103"/>
        <end position="112"/>
    </location>
</feature>
<dbReference type="PANTHER" id="PTHR32091:SF4">
    <property type="entry name" value="OS07G0546100 PROTEIN"/>
    <property type="match status" value="1"/>
</dbReference>
<dbReference type="GO" id="GO:0003729">
    <property type="term" value="F:mRNA binding"/>
    <property type="evidence" value="ECO:0007669"/>
    <property type="project" value="TreeGrafter"/>
</dbReference>
<evidence type="ECO:0000256" key="1">
    <source>
        <dbReference type="SAM" id="MobiDB-lite"/>
    </source>
</evidence>
<dbReference type="InterPro" id="IPR010433">
    <property type="entry name" value="EIF-4B_pln"/>
</dbReference>
<sequence>MSKKKAFSGSTMTLKDFHGGSIPSDLPLPSAPGSRDRWRRRAGAAGPPPARPGSAGGGGGGAVRGLEEGAPFLSHIGRNFDEDERKPFDATSAPRRAVPSGDDAVRSTRSVEARAQIHQQTLAPGRPASSPATQASPQAHHSFGGYVVWPGAASRFAQASAIEKVTSGRWQSKPGMLNQIPDAEAVPLSETGGGDARFRENDVAAAEGGSQRRYGDRANFDRVYDRVRSPVYSERRRRAYQAPIVNLVPAENVTEALGDSNPSKPSSGVGDGGNLPVERPKLNLLPRSQQVQQSSEYVEKKREKVFGGARPREVVLKERGVDDAALSLGEGGGEGGASIADGEAAAGGGGGEGESQWSSRWSDGRRSLREGEKAAESRAETESWRRREEPPPPKPAEQAALRFGKAASAVELAQAFSRSVSDAKPAAAAAAAARAQAAPFSRLTEAAAAAPPEIYSGGARRHINGY</sequence>
<accession>A0A7I8JNY2</accession>
<evidence type="ECO:0000313" key="3">
    <source>
        <dbReference type="Proteomes" id="UP001189122"/>
    </source>
</evidence>
<dbReference type="Proteomes" id="UP001189122">
    <property type="component" value="Unassembled WGS sequence"/>
</dbReference>
<feature type="region of interest" description="Disordered" evidence="1">
    <location>
        <begin position="255"/>
        <end position="398"/>
    </location>
</feature>
<feature type="region of interest" description="Disordered" evidence="1">
    <location>
        <begin position="164"/>
        <end position="219"/>
    </location>
</feature>
<dbReference type="EMBL" id="CACRZD030000015">
    <property type="protein sequence ID" value="CAA6671907.1"/>
    <property type="molecule type" value="Genomic_DNA"/>
</dbReference>
<dbReference type="GO" id="GO:0003743">
    <property type="term" value="F:translation initiation factor activity"/>
    <property type="evidence" value="ECO:0007669"/>
    <property type="project" value="InterPro"/>
</dbReference>
<gene>
    <name evidence="2" type="ORF">SI7747_15018315</name>
</gene>
<feature type="compositionally biased region" description="Basic and acidic residues" evidence="1">
    <location>
        <begin position="78"/>
        <end position="88"/>
    </location>
</feature>
<proteinExistence type="predicted"/>
<dbReference type="EMBL" id="LR743602">
    <property type="protein sequence ID" value="CAA2632723.1"/>
    <property type="molecule type" value="Genomic_DNA"/>
</dbReference>
<reference evidence="2 3" key="1">
    <citation type="submission" date="2019-12" db="EMBL/GenBank/DDBJ databases">
        <authorList>
            <person name="Scholz U."/>
            <person name="Mascher M."/>
            <person name="Fiebig A."/>
        </authorList>
    </citation>
    <scope>NUCLEOTIDE SEQUENCE</scope>
</reference>
<keyword evidence="3" id="KW-1185">Reference proteome</keyword>
<feature type="compositionally biased region" description="Basic and acidic residues" evidence="1">
    <location>
        <begin position="297"/>
        <end position="322"/>
    </location>
</feature>
<feature type="compositionally biased region" description="Gly residues" evidence="1">
    <location>
        <begin position="54"/>
        <end position="63"/>
    </location>
</feature>
<organism evidence="2">
    <name type="scientific">Spirodela intermedia</name>
    <name type="common">Intermediate duckweed</name>
    <dbReference type="NCBI Taxonomy" id="51605"/>
    <lineage>
        <taxon>Eukaryota</taxon>
        <taxon>Viridiplantae</taxon>
        <taxon>Streptophyta</taxon>
        <taxon>Embryophyta</taxon>
        <taxon>Tracheophyta</taxon>
        <taxon>Spermatophyta</taxon>
        <taxon>Magnoliopsida</taxon>
        <taxon>Liliopsida</taxon>
        <taxon>Araceae</taxon>
        <taxon>Lemnoideae</taxon>
        <taxon>Spirodela</taxon>
    </lineage>
</organism>